<feature type="compositionally biased region" description="Polar residues" evidence="2">
    <location>
        <begin position="41"/>
        <end position="52"/>
    </location>
</feature>
<evidence type="ECO:0000256" key="1">
    <source>
        <dbReference type="SAM" id="Coils"/>
    </source>
</evidence>
<evidence type="ECO:0000313" key="3">
    <source>
        <dbReference type="EMBL" id="KAK9675677.1"/>
    </source>
</evidence>
<sequence length="300" mass="33180">MLSDASQAPVPGQGKELDKMGPLAIGNPLESDHSKGRAINLSPSTSQRSINGPHSIEVAARLMLQDQKKVFDTTISPLQKKHVPAPSEITVVPETAVKGILERGLMMATTGLLKTMKEADFSDVEKIAQEAPLVYRCVKHLKGNPTRLQEKIESYSAVVKAFCLLEEATSERQRYDDINREIALEREGLEKDGSALETANKECIAIAERRSSVEKEIVDLEDKLKRACEVHNPLGTDMDTLERSRDDLQNQVRAREARIAALEAAPKLNAEDVATLEEQKRSVLELQSSLDLDGWFDLVT</sequence>
<accession>A0AAW1HG75</accession>
<proteinExistence type="predicted"/>
<dbReference type="AlphaFoldDB" id="A0AAW1HG75"/>
<organism evidence="3 4">
    <name type="scientific">Saponaria officinalis</name>
    <name type="common">Common soapwort</name>
    <name type="synonym">Lychnis saponaria</name>
    <dbReference type="NCBI Taxonomy" id="3572"/>
    <lineage>
        <taxon>Eukaryota</taxon>
        <taxon>Viridiplantae</taxon>
        <taxon>Streptophyta</taxon>
        <taxon>Embryophyta</taxon>
        <taxon>Tracheophyta</taxon>
        <taxon>Spermatophyta</taxon>
        <taxon>Magnoliopsida</taxon>
        <taxon>eudicotyledons</taxon>
        <taxon>Gunneridae</taxon>
        <taxon>Pentapetalae</taxon>
        <taxon>Caryophyllales</taxon>
        <taxon>Caryophyllaceae</taxon>
        <taxon>Caryophylleae</taxon>
        <taxon>Saponaria</taxon>
    </lineage>
</organism>
<evidence type="ECO:0000256" key="2">
    <source>
        <dbReference type="SAM" id="MobiDB-lite"/>
    </source>
</evidence>
<gene>
    <name evidence="3" type="ORF">RND81_11G022800</name>
</gene>
<reference evidence="3" key="1">
    <citation type="submission" date="2024-03" db="EMBL/GenBank/DDBJ databases">
        <title>WGS assembly of Saponaria officinalis var. Norfolk2.</title>
        <authorList>
            <person name="Jenkins J."/>
            <person name="Shu S."/>
            <person name="Grimwood J."/>
            <person name="Barry K."/>
            <person name="Goodstein D."/>
            <person name="Schmutz J."/>
            <person name="Leebens-Mack J."/>
            <person name="Osbourn A."/>
        </authorList>
    </citation>
    <scope>NUCLEOTIDE SEQUENCE [LARGE SCALE GENOMIC DNA]</scope>
    <source>
        <strain evidence="3">JIC</strain>
    </source>
</reference>
<protein>
    <submittedName>
        <fullName evidence="3">Uncharacterized protein</fullName>
    </submittedName>
</protein>
<feature type="coiled-coil region" evidence="1">
    <location>
        <begin position="210"/>
        <end position="265"/>
    </location>
</feature>
<keyword evidence="4" id="KW-1185">Reference proteome</keyword>
<dbReference type="Proteomes" id="UP001443914">
    <property type="component" value="Unassembled WGS sequence"/>
</dbReference>
<feature type="region of interest" description="Disordered" evidence="2">
    <location>
        <begin position="1"/>
        <end position="52"/>
    </location>
</feature>
<evidence type="ECO:0000313" key="4">
    <source>
        <dbReference type="Proteomes" id="UP001443914"/>
    </source>
</evidence>
<name>A0AAW1HG75_SAPOF</name>
<comment type="caution">
    <text evidence="3">The sequence shown here is derived from an EMBL/GenBank/DDBJ whole genome shotgun (WGS) entry which is preliminary data.</text>
</comment>
<keyword evidence="1" id="KW-0175">Coiled coil</keyword>
<dbReference type="EMBL" id="JBDFQZ010000011">
    <property type="protein sequence ID" value="KAK9675677.1"/>
    <property type="molecule type" value="Genomic_DNA"/>
</dbReference>